<dbReference type="Proteomes" id="UP000228934">
    <property type="component" value="Unassembled WGS sequence"/>
</dbReference>
<dbReference type="InterPro" id="IPR042566">
    <property type="entry name" value="L1_C"/>
</dbReference>
<feature type="non-terminal residue" evidence="2">
    <location>
        <position position="224"/>
    </location>
</feature>
<evidence type="ECO:0000313" key="2">
    <source>
        <dbReference type="EMBL" id="PIO34345.1"/>
    </source>
</evidence>
<keyword evidence="1" id="KW-0175">Coiled coil</keyword>
<evidence type="ECO:0000256" key="1">
    <source>
        <dbReference type="SAM" id="Coils"/>
    </source>
</evidence>
<dbReference type="InterPro" id="IPR004244">
    <property type="entry name" value="Transposase_22"/>
</dbReference>
<organism evidence="2 3">
    <name type="scientific">Aquarana catesbeiana</name>
    <name type="common">American bullfrog</name>
    <name type="synonym">Rana catesbeiana</name>
    <dbReference type="NCBI Taxonomy" id="8400"/>
    <lineage>
        <taxon>Eukaryota</taxon>
        <taxon>Metazoa</taxon>
        <taxon>Chordata</taxon>
        <taxon>Craniata</taxon>
        <taxon>Vertebrata</taxon>
        <taxon>Euteleostomi</taxon>
        <taxon>Amphibia</taxon>
        <taxon>Batrachia</taxon>
        <taxon>Anura</taxon>
        <taxon>Neobatrachia</taxon>
        <taxon>Ranoidea</taxon>
        <taxon>Ranidae</taxon>
        <taxon>Aquarana</taxon>
    </lineage>
</organism>
<feature type="coiled-coil region" evidence="1">
    <location>
        <begin position="43"/>
        <end position="91"/>
    </location>
</feature>
<dbReference type="PANTHER" id="PTHR11505">
    <property type="entry name" value="L1 TRANSPOSABLE ELEMENT-RELATED"/>
    <property type="match status" value="1"/>
</dbReference>
<proteinExistence type="predicted"/>
<dbReference type="SUPFAM" id="SSF57997">
    <property type="entry name" value="Tropomyosin"/>
    <property type="match status" value="1"/>
</dbReference>
<dbReference type="OrthoDB" id="9909507at2759"/>
<name>A0A2G9S2P9_AQUCT</name>
<sequence length="224" mass="25702">MESDDSRPPWLADVMAAIATCQSTLTTKIEAVQLDMGLIRQDIDKIRSRVTETEQRLSTTEDTIAEHGASLHTLQTKVKALEYKAEDAENRNRQGLLRDLLPEARWSPYFTVERAHRIPPKPGPPGSPPRTFILHLLSFRDRDEVLCTSRNVGDLRFQNTKLMIFPDYSVETQKLRKSFDQVKAVLRSRSIRYSVLFPARLRVQDGETTRFFTTPREASAWLDS</sequence>
<dbReference type="EMBL" id="KV928681">
    <property type="protein sequence ID" value="PIO34345.1"/>
    <property type="molecule type" value="Genomic_DNA"/>
</dbReference>
<dbReference type="AlphaFoldDB" id="A0A2G9S2P9"/>
<gene>
    <name evidence="2" type="ORF">AB205_0040660</name>
</gene>
<dbReference type="Gene3D" id="1.20.5.340">
    <property type="match status" value="1"/>
</dbReference>
<protein>
    <recommendedName>
        <fullName evidence="4">L1 transposable element RRM domain-containing protein</fullName>
    </recommendedName>
</protein>
<reference evidence="3" key="1">
    <citation type="journal article" date="2017" name="Nat. Commun.">
        <title>The North American bullfrog draft genome provides insight into hormonal regulation of long noncoding RNA.</title>
        <authorList>
            <person name="Hammond S.A."/>
            <person name="Warren R.L."/>
            <person name="Vandervalk B.P."/>
            <person name="Kucuk E."/>
            <person name="Khan H."/>
            <person name="Gibb E.A."/>
            <person name="Pandoh P."/>
            <person name="Kirk H."/>
            <person name="Zhao Y."/>
            <person name="Jones M."/>
            <person name="Mungall A.J."/>
            <person name="Coope R."/>
            <person name="Pleasance S."/>
            <person name="Moore R.A."/>
            <person name="Holt R.A."/>
            <person name="Round J.M."/>
            <person name="Ohora S."/>
            <person name="Walle B.V."/>
            <person name="Veldhoen N."/>
            <person name="Helbing C.C."/>
            <person name="Birol I."/>
        </authorList>
    </citation>
    <scope>NUCLEOTIDE SEQUENCE [LARGE SCALE GENOMIC DNA]</scope>
</reference>
<accession>A0A2G9S2P9</accession>
<keyword evidence="3" id="KW-1185">Reference proteome</keyword>
<evidence type="ECO:0008006" key="4">
    <source>
        <dbReference type="Google" id="ProtNLM"/>
    </source>
</evidence>
<evidence type="ECO:0000313" key="3">
    <source>
        <dbReference type="Proteomes" id="UP000228934"/>
    </source>
</evidence>
<dbReference type="Gene3D" id="3.30.250.20">
    <property type="entry name" value="L1 transposable element, C-terminal domain"/>
    <property type="match status" value="1"/>
</dbReference>